<keyword evidence="3" id="KW-1133">Transmembrane helix</keyword>
<dbReference type="Pfam" id="PF00324">
    <property type="entry name" value="AA_permease"/>
    <property type="match status" value="1"/>
</dbReference>
<evidence type="ECO:0000256" key="4">
    <source>
        <dbReference type="ARBA" id="ARBA00023136"/>
    </source>
</evidence>
<organism evidence="7">
    <name type="scientific">uncultured Propionibacteriaceae bacterium</name>
    <dbReference type="NCBI Taxonomy" id="257457"/>
    <lineage>
        <taxon>Bacteria</taxon>
        <taxon>Bacillati</taxon>
        <taxon>Actinomycetota</taxon>
        <taxon>Actinomycetes</taxon>
        <taxon>Propionibacteriales</taxon>
        <taxon>Propionibacteriaceae</taxon>
        <taxon>environmental samples</taxon>
    </lineage>
</organism>
<dbReference type="InterPro" id="IPR004841">
    <property type="entry name" value="AA-permease/SLC12A_dom"/>
</dbReference>
<keyword evidence="2" id="KW-0812">Transmembrane</keyword>
<comment type="subcellular location">
    <subcellularLocation>
        <location evidence="1">Membrane</location>
        <topology evidence="1">Multi-pass membrane protein</topology>
    </subcellularLocation>
</comment>
<accession>A0A6J4PMD7</accession>
<evidence type="ECO:0000259" key="6">
    <source>
        <dbReference type="Pfam" id="PF00324"/>
    </source>
</evidence>
<feature type="signal peptide" evidence="5">
    <location>
        <begin position="1"/>
        <end position="19"/>
    </location>
</feature>
<dbReference type="EMBL" id="CADCUO010000247">
    <property type="protein sequence ID" value="CAA9420010.1"/>
    <property type="molecule type" value="Genomic_DNA"/>
</dbReference>
<protein>
    <recommendedName>
        <fullName evidence="6">Amino acid permease/ SLC12A domain-containing protein</fullName>
    </recommendedName>
</protein>
<evidence type="ECO:0000313" key="7">
    <source>
        <dbReference type="EMBL" id="CAA9420010.1"/>
    </source>
</evidence>
<feature type="chain" id="PRO_5039158576" description="Amino acid permease/ SLC12A domain-containing protein" evidence="5">
    <location>
        <begin position="20"/>
        <end position="79"/>
    </location>
</feature>
<feature type="domain" description="Amino acid permease/ SLC12A" evidence="6">
    <location>
        <begin position="1"/>
        <end position="68"/>
    </location>
</feature>
<name>A0A6J4PMD7_9ACTN</name>
<evidence type="ECO:0000256" key="5">
    <source>
        <dbReference type="SAM" id="SignalP"/>
    </source>
</evidence>
<proteinExistence type="predicted"/>
<evidence type="ECO:0000256" key="2">
    <source>
        <dbReference type="ARBA" id="ARBA00022692"/>
    </source>
</evidence>
<keyword evidence="4" id="KW-0472">Membrane</keyword>
<dbReference type="Gene3D" id="1.20.1740.10">
    <property type="entry name" value="Amino acid/polyamine transporter I"/>
    <property type="match status" value="1"/>
</dbReference>
<gene>
    <name evidence="7" type="ORF">AVDCRST_MAG75-3374</name>
</gene>
<evidence type="ECO:0000256" key="1">
    <source>
        <dbReference type="ARBA" id="ARBA00004141"/>
    </source>
</evidence>
<dbReference type="AlphaFoldDB" id="A0A6J4PMD7"/>
<evidence type="ECO:0000256" key="3">
    <source>
        <dbReference type="ARBA" id="ARBA00022989"/>
    </source>
</evidence>
<keyword evidence="5" id="KW-0732">Signal</keyword>
<dbReference type="GO" id="GO:0016020">
    <property type="term" value="C:membrane"/>
    <property type="evidence" value="ECO:0007669"/>
    <property type="project" value="UniProtKB-SubCell"/>
</dbReference>
<sequence>MFAAFGPAAAAAGPGPLVALAVAAAVAYGNATSSAELAAVHPLAGGTYVYGRRQLGPSWGSVVGWGSWSGGPRAARRWR</sequence>
<dbReference type="GO" id="GO:0055085">
    <property type="term" value="P:transmembrane transport"/>
    <property type="evidence" value="ECO:0007669"/>
    <property type="project" value="InterPro"/>
</dbReference>
<reference evidence="7" key="1">
    <citation type="submission" date="2020-02" db="EMBL/GenBank/DDBJ databases">
        <authorList>
            <person name="Meier V. D."/>
        </authorList>
    </citation>
    <scope>NUCLEOTIDE SEQUENCE</scope>
    <source>
        <strain evidence="7">AVDCRST_MAG75</strain>
    </source>
</reference>